<evidence type="ECO:0000313" key="1">
    <source>
        <dbReference type="EMBL" id="RKO95386.1"/>
    </source>
</evidence>
<proteinExistence type="predicted"/>
<sequence>MPIYPDPADASSADTQAKVKTLQETEENIRATLMAAHGMTLEANQSDEGHDEGHDEGWSKRVLLERLIKDFSSDLFPKKYSYLKNSLDSGSLLMHVKDAQSWIDGKSHQERLDPTDGQNSQIESEKKQWGVTASQDFASAAGLALRNALLSNPAYKQKAEKHRFAWRVEFVKRTPDELAGYLESIVQYHKPVEIDDQHLSNFEEAMAALKKEIAIVVPSYRQ</sequence>
<dbReference type="Proteomes" id="UP000268535">
    <property type="component" value="Unassembled WGS sequence"/>
</dbReference>
<accession>A0A4P9WW22</accession>
<dbReference type="EMBL" id="ML011925">
    <property type="protein sequence ID" value="RKO95386.1"/>
    <property type="molecule type" value="Genomic_DNA"/>
</dbReference>
<reference evidence="2" key="1">
    <citation type="journal article" date="2018" name="Nat. Microbiol.">
        <title>Leveraging single-cell genomics to expand the fungal tree of life.</title>
        <authorList>
            <person name="Ahrendt S.R."/>
            <person name="Quandt C.A."/>
            <person name="Ciobanu D."/>
            <person name="Clum A."/>
            <person name="Salamov A."/>
            <person name="Andreopoulos B."/>
            <person name="Cheng J.F."/>
            <person name="Woyke T."/>
            <person name="Pelin A."/>
            <person name="Henrissat B."/>
            <person name="Reynolds N.K."/>
            <person name="Benny G.L."/>
            <person name="Smith M.E."/>
            <person name="James T.Y."/>
            <person name="Grigoriev I.V."/>
        </authorList>
    </citation>
    <scope>NUCLEOTIDE SEQUENCE [LARGE SCALE GENOMIC DNA]</scope>
    <source>
        <strain evidence="2">ATCC 52028</strain>
    </source>
</reference>
<gene>
    <name evidence="1" type="ORF">CAUPRSCDRAFT_12916</name>
</gene>
<organism evidence="1 2">
    <name type="scientific">Caulochytrium protostelioides</name>
    <dbReference type="NCBI Taxonomy" id="1555241"/>
    <lineage>
        <taxon>Eukaryota</taxon>
        <taxon>Fungi</taxon>
        <taxon>Fungi incertae sedis</taxon>
        <taxon>Chytridiomycota</taxon>
        <taxon>Chytridiomycota incertae sedis</taxon>
        <taxon>Chytridiomycetes</taxon>
        <taxon>Caulochytriales</taxon>
        <taxon>Caulochytriaceae</taxon>
        <taxon>Caulochytrium</taxon>
    </lineage>
</organism>
<evidence type="ECO:0000313" key="2">
    <source>
        <dbReference type="Proteomes" id="UP000268535"/>
    </source>
</evidence>
<feature type="non-terminal residue" evidence="1">
    <location>
        <position position="222"/>
    </location>
</feature>
<name>A0A4P9WW22_9FUNG</name>
<protein>
    <submittedName>
        <fullName evidence="1">Uncharacterized protein</fullName>
    </submittedName>
</protein>
<dbReference type="AlphaFoldDB" id="A0A4P9WW22"/>